<organism evidence="2 3">
    <name type="scientific">Caerostris extrusa</name>
    <name type="common">Bark spider</name>
    <name type="synonym">Caerostris bankana</name>
    <dbReference type="NCBI Taxonomy" id="172846"/>
    <lineage>
        <taxon>Eukaryota</taxon>
        <taxon>Metazoa</taxon>
        <taxon>Ecdysozoa</taxon>
        <taxon>Arthropoda</taxon>
        <taxon>Chelicerata</taxon>
        <taxon>Arachnida</taxon>
        <taxon>Araneae</taxon>
        <taxon>Araneomorphae</taxon>
        <taxon>Entelegynae</taxon>
        <taxon>Araneoidea</taxon>
        <taxon>Araneidae</taxon>
        <taxon>Caerostris</taxon>
    </lineage>
</organism>
<evidence type="ECO:0000313" key="2">
    <source>
        <dbReference type="EMBL" id="GIX85150.1"/>
    </source>
</evidence>
<feature type="region of interest" description="Disordered" evidence="1">
    <location>
        <begin position="75"/>
        <end position="94"/>
    </location>
</feature>
<dbReference type="EMBL" id="BPLR01003486">
    <property type="protein sequence ID" value="GIX85150.1"/>
    <property type="molecule type" value="Genomic_DNA"/>
</dbReference>
<keyword evidence="3" id="KW-1185">Reference proteome</keyword>
<name>A0AAV4NK38_CAEEX</name>
<reference evidence="2 3" key="1">
    <citation type="submission" date="2021-06" db="EMBL/GenBank/DDBJ databases">
        <title>Caerostris extrusa draft genome.</title>
        <authorList>
            <person name="Kono N."/>
            <person name="Arakawa K."/>
        </authorList>
    </citation>
    <scope>NUCLEOTIDE SEQUENCE [LARGE SCALE GENOMIC DNA]</scope>
</reference>
<dbReference type="AlphaFoldDB" id="A0AAV4NK38"/>
<dbReference type="Proteomes" id="UP001054945">
    <property type="component" value="Unassembled WGS sequence"/>
</dbReference>
<accession>A0AAV4NK38</accession>
<protein>
    <submittedName>
        <fullName evidence="2">Uncharacterized protein</fullName>
    </submittedName>
</protein>
<gene>
    <name evidence="2" type="ORF">CEXT_213461</name>
</gene>
<sequence>MRRRMRQKYHLSASSCDIHTHLNDKYLLSEEEISDSIPSIGTDFWKRKRARKPPKCETLGVTYLGSDAYRIQSTSARPLPDAKPPQTPKVHMSQNSPVSVIAYYPRDPRREKFVSNSLYAYARHVQSTSIFYLMKPDSPHLCHHQH</sequence>
<comment type="caution">
    <text evidence="2">The sequence shown here is derived from an EMBL/GenBank/DDBJ whole genome shotgun (WGS) entry which is preliminary data.</text>
</comment>
<evidence type="ECO:0000313" key="3">
    <source>
        <dbReference type="Proteomes" id="UP001054945"/>
    </source>
</evidence>
<proteinExistence type="predicted"/>
<evidence type="ECO:0000256" key="1">
    <source>
        <dbReference type="SAM" id="MobiDB-lite"/>
    </source>
</evidence>